<name>A0ABW6ADQ2_9BACT</name>
<reference evidence="9" key="1">
    <citation type="journal article" date="2019" name="Int. J. Syst. Evol. Microbiol.">
        <title>The Global Catalogue of Microorganisms (GCM) 10K type strain sequencing project: providing services to taxonomists for standard genome sequencing and annotation.</title>
        <authorList>
            <consortium name="The Broad Institute Genomics Platform"/>
            <consortium name="The Broad Institute Genome Sequencing Center for Infectious Disease"/>
            <person name="Wu L."/>
            <person name="Ma J."/>
        </authorList>
    </citation>
    <scope>NUCLEOTIDE SEQUENCE [LARGE SCALE GENOMIC DNA]</scope>
    <source>
        <strain evidence="9">KCTC 52490</strain>
    </source>
</reference>
<sequence length="190" mass="21470">MQTQQITHTSKQIAGLALKDVELKEMTETCDQRGSFTETFADHWGSGIAPTQWSMVRSEAHVLRGLHIHQRHDEYFSLIQGHCLVGLHDVRPTSPTYLQYALYELFGTDLKAVIFPAGLLHGWYFYTPSIHLQAVSESYNNYANDDNLGCRWDDPALDIPWGISNPILSERAARFPPLSELLVTSAILEV</sequence>
<evidence type="ECO:0000256" key="3">
    <source>
        <dbReference type="ARBA" id="ARBA00012098"/>
    </source>
</evidence>
<evidence type="ECO:0000256" key="5">
    <source>
        <dbReference type="ARBA" id="ARBA00029758"/>
    </source>
</evidence>
<evidence type="ECO:0000256" key="7">
    <source>
        <dbReference type="ARBA" id="ARBA00033311"/>
    </source>
</evidence>
<dbReference type="EMBL" id="JBHUOM010000001">
    <property type="protein sequence ID" value="MFD2932557.1"/>
    <property type="molecule type" value="Genomic_DNA"/>
</dbReference>
<evidence type="ECO:0000256" key="6">
    <source>
        <dbReference type="ARBA" id="ARBA00031424"/>
    </source>
</evidence>
<organism evidence="8 9">
    <name type="scientific">Spirosoma flavum</name>
    <dbReference type="NCBI Taxonomy" id="2048557"/>
    <lineage>
        <taxon>Bacteria</taxon>
        <taxon>Pseudomonadati</taxon>
        <taxon>Bacteroidota</taxon>
        <taxon>Cytophagia</taxon>
        <taxon>Cytophagales</taxon>
        <taxon>Cytophagaceae</taxon>
        <taxon>Spirosoma</taxon>
    </lineage>
</organism>
<dbReference type="SUPFAM" id="SSF51182">
    <property type="entry name" value="RmlC-like cupins"/>
    <property type="match status" value="1"/>
</dbReference>
<dbReference type="Gene3D" id="2.60.120.10">
    <property type="entry name" value="Jelly Rolls"/>
    <property type="match status" value="1"/>
</dbReference>
<gene>
    <name evidence="8" type="ORF">ACFS25_02120</name>
</gene>
<dbReference type="Proteomes" id="UP001597512">
    <property type="component" value="Unassembled WGS sequence"/>
</dbReference>
<evidence type="ECO:0000256" key="1">
    <source>
        <dbReference type="ARBA" id="ARBA00001298"/>
    </source>
</evidence>
<dbReference type="InterPro" id="IPR014710">
    <property type="entry name" value="RmlC-like_jellyroll"/>
</dbReference>
<proteinExistence type="predicted"/>
<dbReference type="InterPro" id="IPR000888">
    <property type="entry name" value="RmlC-like"/>
</dbReference>
<comment type="caution">
    <text evidence="8">The sequence shown here is derived from an EMBL/GenBank/DDBJ whole genome shotgun (WGS) entry which is preliminary data.</text>
</comment>
<protein>
    <recommendedName>
        <fullName evidence="4">dTDP-4-dehydrorhamnose 3,5-epimerase</fullName>
        <ecNumber evidence="3">5.1.3.13</ecNumber>
    </recommendedName>
    <alternativeName>
        <fullName evidence="6">Thymidine diphospho-4-keto-rhamnose 3,5-epimerase</fullName>
    </alternativeName>
    <alternativeName>
        <fullName evidence="5">dTDP-4-keto-6-deoxyglucose 3,5-epimerase</fullName>
    </alternativeName>
    <alternativeName>
        <fullName evidence="7">dTDP-6-deoxy-D-xylo-4-hexulose 3,5-epimerase</fullName>
    </alternativeName>
</protein>
<dbReference type="EC" id="5.1.3.13" evidence="3"/>
<dbReference type="PANTHER" id="PTHR21047">
    <property type="entry name" value="DTDP-6-DEOXY-D-GLUCOSE-3,5 EPIMERASE"/>
    <property type="match status" value="1"/>
</dbReference>
<evidence type="ECO:0000256" key="4">
    <source>
        <dbReference type="ARBA" id="ARBA00019595"/>
    </source>
</evidence>
<dbReference type="Pfam" id="PF00908">
    <property type="entry name" value="dTDP_sugar_isom"/>
    <property type="match status" value="1"/>
</dbReference>
<accession>A0ABW6ADQ2</accession>
<evidence type="ECO:0000313" key="8">
    <source>
        <dbReference type="EMBL" id="MFD2932557.1"/>
    </source>
</evidence>
<evidence type="ECO:0000313" key="9">
    <source>
        <dbReference type="Proteomes" id="UP001597512"/>
    </source>
</evidence>
<dbReference type="PANTHER" id="PTHR21047:SF2">
    <property type="entry name" value="THYMIDINE DIPHOSPHO-4-KETO-RHAMNOSE 3,5-EPIMERASE"/>
    <property type="match status" value="1"/>
</dbReference>
<dbReference type="RefSeq" id="WP_381496751.1">
    <property type="nucleotide sequence ID" value="NZ_JBHUOM010000001.1"/>
</dbReference>
<comment type="function">
    <text evidence="2">Catalyzes the epimerization of the C3' and C5'positions of dTDP-6-deoxy-D-xylo-4-hexulose, forming dTDP-6-deoxy-L-lyxo-4-hexulose.</text>
</comment>
<comment type="catalytic activity">
    <reaction evidence="1">
        <text>dTDP-4-dehydro-6-deoxy-alpha-D-glucose = dTDP-4-dehydro-beta-L-rhamnose</text>
        <dbReference type="Rhea" id="RHEA:16969"/>
        <dbReference type="ChEBI" id="CHEBI:57649"/>
        <dbReference type="ChEBI" id="CHEBI:62830"/>
        <dbReference type="EC" id="5.1.3.13"/>
    </reaction>
</comment>
<keyword evidence="9" id="KW-1185">Reference proteome</keyword>
<dbReference type="InterPro" id="IPR011051">
    <property type="entry name" value="RmlC_Cupin_sf"/>
</dbReference>
<evidence type="ECO:0000256" key="2">
    <source>
        <dbReference type="ARBA" id="ARBA00001997"/>
    </source>
</evidence>